<evidence type="ECO:0000313" key="1">
    <source>
        <dbReference type="EMBL" id="TWO25952.1"/>
    </source>
</evidence>
<dbReference type="EMBL" id="VOAW01000014">
    <property type="protein sequence ID" value="TWO25952.1"/>
    <property type="molecule type" value="Genomic_DNA"/>
</dbReference>
<keyword evidence="2" id="KW-1185">Reference proteome</keyword>
<gene>
    <name evidence="1" type="ORF">ZA01_03905</name>
</gene>
<dbReference type="Pfam" id="PF05787">
    <property type="entry name" value="PhoX"/>
    <property type="match status" value="1"/>
</dbReference>
<dbReference type="PANTHER" id="PTHR35399:SF2">
    <property type="entry name" value="DUF839 DOMAIN-CONTAINING PROTEIN"/>
    <property type="match status" value="1"/>
</dbReference>
<dbReference type="RefSeq" id="WP_147500698.1">
    <property type="nucleotide sequence ID" value="NZ_JANPQQ010000008.1"/>
</dbReference>
<protein>
    <submittedName>
        <fullName evidence="1">PhoX family phosphatase</fullName>
    </submittedName>
</protein>
<reference evidence="1 2" key="1">
    <citation type="submission" date="2019-07" db="EMBL/GenBank/DDBJ databases">
        <title>Rapid identification of Enteric Bacteria from Whole Genome Sequences (WGS) using Average Nucleotide Identity (ANI).</title>
        <authorList>
            <person name="Lane C."/>
        </authorList>
    </citation>
    <scope>NUCLEOTIDE SEQUENCE [LARGE SCALE GENOMIC DNA]</scope>
    <source>
        <strain evidence="1 2">2011D-8905</strain>
    </source>
</reference>
<dbReference type="PANTHER" id="PTHR35399">
    <property type="entry name" value="SLR8030 PROTEIN"/>
    <property type="match status" value="1"/>
</dbReference>
<organism evidence="1 2">
    <name type="scientific">Campylobacter insulaenigrae</name>
    <dbReference type="NCBI Taxonomy" id="260714"/>
    <lineage>
        <taxon>Bacteria</taxon>
        <taxon>Pseudomonadati</taxon>
        <taxon>Campylobacterota</taxon>
        <taxon>Epsilonproteobacteria</taxon>
        <taxon>Campylobacterales</taxon>
        <taxon>Campylobacteraceae</taxon>
        <taxon>Campylobacter</taxon>
    </lineage>
</organism>
<dbReference type="Proteomes" id="UP000321614">
    <property type="component" value="Unassembled WGS sequence"/>
</dbReference>
<comment type="caution">
    <text evidence="1">The sequence shown here is derived from an EMBL/GenBank/DDBJ whole genome shotgun (WGS) entry which is preliminary data.</text>
</comment>
<evidence type="ECO:0000313" key="2">
    <source>
        <dbReference type="Proteomes" id="UP000321614"/>
    </source>
</evidence>
<accession>A0ABY3G3V1</accession>
<dbReference type="SUPFAM" id="SSF63829">
    <property type="entry name" value="Calcium-dependent phosphotriesterase"/>
    <property type="match status" value="1"/>
</dbReference>
<dbReference type="InterPro" id="IPR008557">
    <property type="entry name" value="PhoX"/>
</dbReference>
<proteinExistence type="predicted"/>
<sequence length="595" mass="66637">MQRRVFLKYSAFGSMLAFFTGPNLHANLLENKSLLGFKAIDASTEDNIVVPDGYEAKLLISWGDKLFSKAKPYDENKLIDDEAVKNASFVFGDNNDGMSFFSLSKTRAILAINNEYINPEIMFNHQGKELSKEDVLYEQKSLGVSIIEVQKKGDTWELVEDSKFNRRIDAHTKMKVSGEAKNEVLKGQKFVYGTLNNCSNGKTPWGTYITCEENIDDFFGSSDENINFNKGQKRFGFKTKSKYGWEKFDERFDLAKNPNEANRFGWIVEIDPFDAKSTPIKRTSLGRFKHENAEIIIEKDGSVIIYMGDDEADEFIYKFVSKHKFKKGMDTSKILDEGILYVGQFNGKLGDMRGSGKWIALEFGKNGLTEQNGFKNQADVLINARLAGSIVGATPMDRCEWIASHKESGSKEVFATLTNNKSRKEPNAANPRVKNIYGQIIKWSPKNSHKDEDFSWEIFALAGNPDNQSTLNKGSNNITSKNKFNSPDGLAFDKDGRLWIQTDGDYSNKGDFEGMGNNQMLAADVKTGEIKRFLTGPIACELTGIAFDEDYTTMFVGIQHPGEKLAPSHFPHGANTTPRSSVIQIRKLDGGVIGS</sequence>
<name>A0ABY3G3V1_9BACT</name>